<feature type="signal peptide" evidence="1">
    <location>
        <begin position="1"/>
        <end position="19"/>
    </location>
</feature>
<evidence type="ECO:0000313" key="3">
    <source>
        <dbReference type="Proteomes" id="UP000239736"/>
    </source>
</evidence>
<dbReference type="RefSeq" id="WP_281259918.1">
    <property type="nucleotide sequence ID" value="NZ_PRDS01000006.1"/>
</dbReference>
<evidence type="ECO:0000313" key="2">
    <source>
        <dbReference type="EMBL" id="PPB80310.1"/>
    </source>
</evidence>
<evidence type="ECO:0000256" key="1">
    <source>
        <dbReference type="SAM" id="SignalP"/>
    </source>
</evidence>
<dbReference type="Proteomes" id="UP000239736">
    <property type="component" value="Unassembled WGS sequence"/>
</dbReference>
<keyword evidence="1" id="KW-0732">Signal</keyword>
<dbReference type="AlphaFoldDB" id="A0A2S5JFV6"/>
<keyword evidence="3" id="KW-1185">Reference proteome</keyword>
<feature type="chain" id="PRO_5015608834" description="Lipoprotein" evidence="1">
    <location>
        <begin position="20"/>
        <end position="43"/>
    </location>
</feature>
<protein>
    <recommendedName>
        <fullName evidence="4">Lipoprotein</fullName>
    </recommendedName>
</protein>
<accession>A0A2S5JFV6</accession>
<sequence>MSKHILVACAFVAFVAACARQEEPVVMQEPVTTEPVFTGKYGG</sequence>
<reference evidence="2 3" key="1">
    <citation type="submission" date="2018-01" db="EMBL/GenBank/DDBJ databases">
        <title>Genomic Encyclopedia of Archaeal and Bacterial Type Strains, Phase II (KMG-II): from individual species to whole genera.</title>
        <authorList>
            <person name="Goeker M."/>
        </authorList>
    </citation>
    <scope>NUCLEOTIDE SEQUENCE [LARGE SCALE GENOMIC DNA]</scope>
    <source>
        <strain evidence="2 3">DSM 12048</strain>
    </source>
</reference>
<dbReference type="PROSITE" id="PS51257">
    <property type="entry name" value="PROKAR_LIPOPROTEIN"/>
    <property type="match status" value="1"/>
</dbReference>
<evidence type="ECO:0008006" key="4">
    <source>
        <dbReference type="Google" id="ProtNLM"/>
    </source>
</evidence>
<proteinExistence type="predicted"/>
<dbReference type="EMBL" id="PRDS01000006">
    <property type="protein sequence ID" value="PPB80310.1"/>
    <property type="molecule type" value="Genomic_DNA"/>
</dbReference>
<name>A0A2S5JFV6_9RHOB</name>
<comment type="caution">
    <text evidence="2">The sequence shown here is derived from an EMBL/GenBank/DDBJ whole genome shotgun (WGS) entry which is preliminary data.</text>
</comment>
<organism evidence="2 3">
    <name type="scientific">Albidovulum inexpectatum</name>
    <dbReference type="NCBI Taxonomy" id="196587"/>
    <lineage>
        <taxon>Bacteria</taxon>
        <taxon>Pseudomonadati</taxon>
        <taxon>Pseudomonadota</taxon>
        <taxon>Alphaproteobacteria</taxon>
        <taxon>Rhodobacterales</taxon>
        <taxon>Paracoccaceae</taxon>
        <taxon>Albidovulum</taxon>
    </lineage>
</organism>
<gene>
    <name evidence="2" type="ORF">LV82_02185</name>
</gene>